<dbReference type="SMART" id="SM00448">
    <property type="entry name" value="REC"/>
    <property type="match status" value="1"/>
</dbReference>
<dbReference type="InterPro" id="IPR001789">
    <property type="entry name" value="Sig_transdc_resp-reg_receiver"/>
</dbReference>
<dbReference type="CDD" id="cd06170">
    <property type="entry name" value="LuxR_C_like"/>
    <property type="match status" value="1"/>
</dbReference>
<keyword evidence="1 6" id="KW-0597">Phosphoprotein</keyword>
<dbReference type="SMART" id="SM00421">
    <property type="entry name" value="HTH_LUXR"/>
    <property type="match status" value="1"/>
</dbReference>
<sequence length="214" mass="23166">MTDTAIVHIVDDDESLRLSLDSLFRSVGLATRLHGSARSFLDADRPELPGCLVLDIRLPGMSGLDFQAQLAAAGIHIPIILMTGHGDIPMTVRGMKAGAVDFLTKPFRDQDMLDAVATAVERDRIRRAAEIGAADLIGLFETLSPRERQVMALVTAGRMNKQVAGELALSEITVKIHRGHAMRKMGARSLADLVRMAEALKLKPDGSIDRHAAL</sequence>
<dbReference type="PROSITE" id="PS50043">
    <property type="entry name" value="HTH_LUXR_2"/>
    <property type="match status" value="1"/>
</dbReference>
<keyword evidence="10" id="KW-1185">Reference proteome</keyword>
<dbReference type="GO" id="GO:0000160">
    <property type="term" value="P:phosphorelay signal transduction system"/>
    <property type="evidence" value="ECO:0007669"/>
    <property type="project" value="UniProtKB-KW"/>
</dbReference>
<evidence type="ECO:0000256" key="3">
    <source>
        <dbReference type="ARBA" id="ARBA00023015"/>
    </source>
</evidence>
<dbReference type="InterPro" id="IPR036388">
    <property type="entry name" value="WH-like_DNA-bd_sf"/>
</dbReference>
<dbReference type="InterPro" id="IPR000792">
    <property type="entry name" value="Tscrpt_reg_LuxR_C"/>
</dbReference>
<keyword evidence="4 9" id="KW-0238">DNA-binding</keyword>
<dbReference type="Proteomes" id="UP000244162">
    <property type="component" value="Unassembled WGS sequence"/>
</dbReference>
<dbReference type="GO" id="GO:0003677">
    <property type="term" value="F:DNA binding"/>
    <property type="evidence" value="ECO:0007669"/>
    <property type="project" value="UniProtKB-KW"/>
</dbReference>
<comment type="caution">
    <text evidence="9">The sequence shown here is derived from an EMBL/GenBank/DDBJ whole genome shotgun (WGS) entry which is preliminary data.</text>
</comment>
<dbReference type="GO" id="GO:0006355">
    <property type="term" value="P:regulation of DNA-templated transcription"/>
    <property type="evidence" value="ECO:0007669"/>
    <property type="project" value="InterPro"/>
</dbReference>
<reference evidence="9 10" key="1">
    <citation type="submission" date="2017-09" db="EMBL/GenBank/DDBJ databases">
        <title>Sphingomonas panjinensis sp.nov., isolated from oil-contaminated soil.</title>
        <authorList>
            <person name="Wang L."/>
            <person name="Chen L."/>
        </authorList>
    </citation>
    <scope>NUCLEOTIDE SEQUENCE [LARGE SCALE GENOMIC DNA]</scope>
    <source>
        <strain evidence="9 10">FW-11</strain>
    </source>
</reference>
<dbReference type="PRINTS" id="PR00038">
    <property type="entry name" value="HTHLUXR"/>
</dbReference>
<protein>
    <submittedName>
        <fullName evidence="9">DNA-binding response regulator</fullName>
    </submittedName>
</protein>
<dbReference type="InterPro" id="IPR011006">
    <property type="entry name" value="CheY-like_superfamily"/>
</dbReference>
<evidence type="ECO:0000259" key="8">
    <source>
        <dbReference type="PROSITE" id="PS50110"/>
    </source>
</evidence>
<dbReference type="PANTHER" id="PTHR44688">
    <property type="entry name" value="DNA-BINDING TRANSCRIPTIONAL ACTIVATOR DEVR_DOSR"/>
    <property type="match status" value="1"/>
</dbReference>
<feature type="domain" description="Response regulatory" evidence="8">
    <location>
        <begin position="6"/>
        <end position="120"/>
    </location>
</feature>
<evidence type="ECO:0000259" key="7">
    <source>
        <dbReference type="PROSITE" id="PS50043"/>
    </source>
</evidence>
<dbReference type="FunFam" id="3.40.50.2300:FF:000018">
    <property type="entry name" value="DNA-binding transcriptional regulator NtrC"/>
    <property type="match status" value="1"/>
</dbReference>
<dbReference type="OrthoDB" id="9782655at2"/>
<proteinExistence type="predicted"/>
<dbReference type="PROSITE" id="PS00622">
    <property type="entry name" value="HTH_LUXR_1"/>
    <property type="match status" value="1"/>
</dbReference>
<keyword evidence="2" id="KW-0902">Two-component regulatory system</keyword>
<evidence type="ECO:0000313" key="10">
    <source>
        <dbReference type="Proteomes" id="UP000244162"/>
    </source>
</evidence>
<dbReference type="PANTHER" id="PTHR44688:SF16">
    <property type="entry name" value="DNA-BINDING TRANSCRIPTIONAL ACTIVATOR DEVR_DOSR"/>
    <property type="match status" value="1"/>
</dbReference>
<feature type="domain" description="HTH luxR-type" evidence="7">
    <location>
        <begin position="136"/>
        <end position="201"/>
    </location>
</feature>
<evidence type="ECO:0000256" key="6">
    <source>
        <dbReference type="PROSITE-ProRule" id="PRU00169"/>
    </source>
</evidence>
<dbReference type="PROSITE" id="PS50110">
    <property type="entry name" value="RESPONSE_REGULATORY"/>
    <property type="match status" value="1"/>
</dbReference>
<evidence type="ECO:0000256" key="4">
    <source>
        <dbReference type="ARBA" id="ARBA00023125"/>
    </source>
</evidence>
<dbReference type="CDD" id="cd17537">
    <property type="entry name" value="REC_FixJ"/>
    <property type="match status" value="1"/>
</dbReference>
<gene>
    <name evidence="9" type="ORF">CLG96_16880</name>
</gene>
<dbReference type="SUPFAM" id="SSF52172">
    <property type="entry name" value="CheY-like"/>
    <property type="match status" value="1"/>
</dbReference>
<dbReference type="Gene3D" id="1.10.10.10">
    <property type="entry name" value="Winged helix-like DNA-binding domain superfamily/Winged helix DNA-binding domain"/>
    <property type="match status" value="1"/>
</dbReference>
<feature type="modified residue" description="4-aspartylphosphate" evidence="6">
    <location>
        <position position="55"/>
    </location>
</feature>
<dbReference type="RefSeq" id="WP_107969750.1">
    <property type="nucleotide sequence ID" value="NZ_NWBU01000017.1"/>
</dbReference>
<keyword evidence="3" id="KW-0805">Transcription regulation</keyword>
<dbReference type="EMBL" id="NWBU01000017">
    <property type="protein sequence ID" value="PTQ07818.1"/>
    <property type="molecule type" value="Genomic_DNA"/>
</dbReference>
<dbReference type="Pfam" id="PF00196">
    <property type="entry name" value="GerE"/>
    <property type="match status" value="1"/>
</dbReference>
<organism evidence="9 10">
    <name type="scientific">Sphingomonas oleivorans</name>
    <dbReference type="NCBI Taxonomy" id="1735121"/>
    <lineage>
        <taxon>Bacteria</taxon>
        <taxon>Pseudomonadati</taxon>
        <taxon>Pseudomonadota</taxon>
        <taxon>Alphaproteobacteria</taxon>
        <taxon>Sphingomonadales</taxon>
        <taxon>Sphingomonadaceae</taxon>
        <taxon>Sphingomonas</taxon>
    </lineage>
</organism>
<keyword evidence="5" id="KW-0804">Transcription</keyword>
<evidence type="ECO:0000256" key="5">
    <source>
        <dbReference type="ARBA" id="ARBA00023163"/>
    </source>
</evidence>
<name>A0A2T5FU52_9SPHN</name>
<evidence type="ECO:0000256" key="1">
    <source>
        <dbReference type="ARBA" id="ARBA00022553"/>
    </source>
</evidence>
<accession>A0A2T5FU52</accession>
<dbReference type="Gene3D" id="3.40.50.2300">
    <property type="match status" value="1"/>
</dbReference>
<evidence type="ECO:0000313" key="9">
    <source>
        <dbReference type="EMBL" id="PTQ07818.1"/>
    </source>
</evidence>
<dbReference type="AlphaFoldDB" id="A0A2T5FU52"/>
<evidence type="ECO:0000256" key="2">
    <source>
        <dbReference type="ARBA" id="ARBA00023012"/>
    </source>
</evidence>
<dbReference type="Pfam" id="PF00072">
    <property type="entry name" value="Response_reg"/>
    <property type="match status" value="1"/>
</dbReference>